<dbReference type="PANTHER" id="PTHR22901:SF0">
    <property type="entry name" value="SIALATE O-ACETYLESTERASE"/>
    <property type="match status" value="1"/>
</dbReference>
<keyword evidence="2" id="KW-0732">Signal</keyword>
<feature type="domain" description="Sialate O-acetylesterase" evidence="3">
    <location>
        <begin position="431"/>
        <end position="550"/>
    </location>
</feature>
<dbReference type="RefSeq" id="WP_131029263.1">
    <property type="nucleotide sequence ID" value="NZ_SIXF01000004.1"/>
</dbReference>
<dbReference type="GO" id="GO:0001681">
    <property type="term" value="F:sialate O-acetylesterase activity"/>
    <property type="evidence" value="ECO:0007669"/>
    <property type="project" value="InterPro"/>
</dbReference>
<accession>A0A4Q9HF89</accession>
<dbReference type="InterPro" id="IPR039329">
    <property type="entry name" value="SIAE"/>
</dbReference>
<keyword evidence="1" id="KW-0378">Hydrolase</keyword>
<keyword evidence="5" id="KW-1185">Reference proteome</keyword>
<feature type="chain" id="PRO_5020528884" evidence="2">
    <location>
        <begin position="26"/>
        <end position="670"/>
    </location>
</feature>
<protein>
    <submittedName>
        <fullName evidence="4">9-O-acetylesterase</fullName>
    </submittedName>
</protein>
<dbReference type="InterPro" id="IPR036514">
    <property type="entry name" value="SGNH_hydro_sf"/>
</dbReference>
<comment type="caution">
    <text evidence="4">The sequence shown here is derived from an EMBL/GenBank/DDBJ whole genome shotgun (WGS) entry which is preliminary data.</text>
</comment>
<proteinExistence type="predicted"/>
<dbReference type="InterPro" id="IPR005181">
    <property type="entry name" value="SASA"/>
</dbReference>
<sequence>MKSFYYTRALALLFTLSFVATCSKASNIVRLSGLFGDDMVLQRQKAIQFYGTAAAKAVFDIEFAGKKQKVKATENGKWEINFPAMEAGGPYKLSVTSDSSFTLKNILIGDVWVCSGQSNMEWVLRRAFNGPYELKKANYNDIRFLTVPKNAASFAAEEIKNASWKTCTTANAWEFSAVAYFFAKTLNERYKVPIGIIHTSWGGTPAESWISNEAISTHPDFKLKADSLLQAFKNGSTIEALQKQVYMERSFPYLKKLQEKDKGYIEGWSKTQYNDTEWKTLVVPGTLEQQGLGDYKGSIWLRKHVIIPTAMAGQDLTLVMEKLNERDITYFNSTEVGRVSGFGGKRVYRIPKEIINKGENIISIRLEAFDRPAGFEAKDASIIRLEQMVETNDPTTIPLAGEWKYAQGLAAAAYPEQPKAGVNVSALPSVLYNGMIAPLKKLAVKGFLWYQGENNAGRAFQYRTLFPLLISDWRKQFNQGDLPFIFTQLSGYGPITSEPVDHFWAELREAQLQTLSVPNTGMAVTIDVGDPYDIHPLNKQVVGKRLAAQAMRTVYGDKNQAISPLYESMRLSGDSIRLKFSHTGKNLISKGGMPKGFAIAGADKKFVWANAKIDGDEIVVWRWKVKPVAVRYAWTGSPVESNGANVFNAEGYPLSPFRTDNWKSITEGKK</sequence>
<dbReference type="Gene3D" id="3.40.50.1110">
    <property type="entry name" value="SGNH hydrolase"/>
    <property type="match status" value="1"/>
</dbReference>
<dbReference type="GO" id="GO:0005975">
    <property type="term" value="P:carbohydrate metabolic process"/>
    <property type="evidence" value="ECO:0007669"/>
    <property type="project" value="TreeGrafter"/>
</dbReference>
<name>A0A4Q9HF89_9SPHI</name>
<dbReference type="AlphaFoldDB" id="A0A4Q9HF89"/>
<dbReference type="SUPFAM" id="SSF52266">
    <property type="entry name" value="SGNH hydrolase"/>
    <property type="match status" value="1"/>
</dbReference>
<feature type="signal peptide" evidence="2">
    <location>
        <begin position="1"/>
        <end position="25"/>
    </location>
</feature>
<reference evidence="4 5" key="1">
    <citation type="submission" date="2019-02" db="EMBL/GenBank/DDBJ databases">
        <title>Pedobacter kyonggii whole genome sequence analysis.</title>
        <authorList>
            <person name="Dahal R.H."/>
        </authorList>
    </citation>
    <scope>NUCLEOTIDE SEQUENCE [LARGE SCALE GENOMIC DNA]</scope>
    <source>
        <strain evidence="4 5">K-4-11-1</strain>
    </source>
</reference>
<organism evidence="4 5">
    <name type="scientific">Pedobacter kyonggii</name>
    <dbReference type="NCBI Taxonomy" id="1926871"/>
    <lineage>
        <taxon>Bacteria</taxon>
        <taxon>Pseudomonadati</taxon>
        <taxon>Bacteroidota</taxon>
        <taxon>Sphingobacteriia</taxon>
        <taxon>Sphingobacteriales</taxon>
        <taxon>Sphingobacteriaceae</taxon>
        <taxon>Pedobacter</taxon>
    </lineage>
</organism>
<evidence type="ECO:0000313" key="4">
    <source>
        <dbReference type="EMBL" id="TBO43616.1"/>
    </source>
</evidence>
<evidence type="ECO:0000256" key="2">
    <source>
        <dbReference type="SAM" id="SignalP"/>
    </source>
</evidence>
<dbReference type="Gene3D" id="2.60.120.260">
    <property type="entry name" value="Galactose-binding domain-like"/>
    <property type="match status" value="1"/>
</dbReference>
<gene>
    <name evidence="4" type="ORF">EYS08_06595</name>
</gene>
<dbReference type="PANTHER" id="PTHR22901">
    <property type="entry name" value="SIALATE O-ACETYLESTERASE"/>
    <property type="match status" value="1"/>
</dbReference>
<dbReference type="EMBL" id="SIXF01000004">
    <property type="protein sequence ID" value="TBO43616.1"/>
    <property type="molecule type" value="Genomic_DNA"/>
</dbReference>
<dbReference type="Pfam" id="PF03629">
    <property type="entry name" value="SASA"/>
    <property type="match status" value="1"/>
</dbReference>
<dbReference type="OrthoDB" id="9816001at2"/>
<dbReference type="SUPFAM" id="SSF49785">
    <property type="entry name" value="Galactose-binding domain-like"/>
    <property type="match status" value="1"/>
</dbReference>
<evidence type="ECO:0000256" key="1">
    <source>
        <dbReference type="ARBA" id="ARBA00022801"/>
    </source>
</evidence>
<dbReference type="InterPro" id="IPR008979">
    <property type="entry name" value="Galactose-bd-like_sf"/>
</dbReference>
<evidence type="ECO:0000259" key="3">
    <source>
        <dbReference type="Pfam" id="PF03629"/>
    </source>
</evidence>
<evidence type="ECO:0000313" key="5">
    <source>
        <dbReference type="Proteomes" id="UP000291819"/>
    </source>
</evidence>
<dbReference type="Proteomes" id="UP000291819">
    <property type="component" value="Unassembled WGS sequence"/>
</dbReference>